<dbReference type="PATRIC" id="fig|465820.4.peg.1469"/>
<dbReference type="EMBL" id="LDRC01000033">
    <property type="protein sequence ID" value="KTR52272.1"/>
    <property type="molecule type" value="Genomic_DNA"/>
</dbReference>
<protein>
    <submittedName>
        <fullName evidence="2">Uncharacterized protein</fullName>
    </submittedName>
</protein>
<feature type="transmembrane region" description="Helical" evidence="1">
    <location>
        <begin position="117"/>
        <end position="144"/>
    </location>
</feature>
<evidence type="ECO:0000313" key="3">
    <source>
        <dbReference type="Proteomes" id="UP000072763"/>
    </source>
</evidence>
<feature type="transmembrane region" description="Helical" evidence="1">
    <location>
        <begin position="151"/>
        <end position="174"/>
    </location>
</feature>
<keyword evidence="1" id="KW-1133">Transmembrane helix</keyword>
<accession>A0A147DRF4</accession>
<dbReference type="Pfam" id="PF19779">
    <property type="entry name" value="DUF6264"/>
    <property type="match status" value="1"/>
</dbReference>
<evidence type="ECO:0000313" key="2">
    <source>
        <dbReference type="EMBL" id="KTR52272.1"/>
    </source>
</evidence>
<organism evidence="2 3">
    <name type="scientific">Curtobacterium oceanosedimentum</name>
    <dbReference type="NCBI Taxonomy" id="465820"/>
    <lineage>
        <taxon>Bacteria</taxon>
        <taxon>Bacillati</taxon>
        <taxon>Actinomycetota</taxon>
        <taxon>Actinomycetes</taxon>
        <taxon>Micrococcales</taxon>
        <taxon>Microbacteriaceae</taxon>
        <taxon>Curtobacterium</taxon>
    </lineage>
</organism>
<sequence length="182" mass="17601">MSAPAASQDPDVTSGSVDVAGSAAAAVSASSSVSAASSGSPVSTVSASASASSVSSPASSGREARLAARTPRHVVDVVATVLLLALLAVESVAAGGGIVFLSLAFHSCAAPGNTCDAGLGTGVVTVGPVLVALVLVGMVVGCVLRLVRRRLAWPLALVGIAAQVVVFFAALLLVDAAVQHGF</sequence>
<dbReference type="STRING" id="465820.NS263_00710"/>
<dbReference type="InterPro" id="IPR046231">
    <property type="entry name" value="DUF6264"/>
</dbReference>
<dbReference type="Proteomes" id="UP000072763">
    <property type="component" value="Unassembled WGS sequence"/>
</dbReference>
<comment type="caution">
    <text evidence="2">The sequence shown here is derived from an EMBL/GenBank/DDBJ whole genome shotgun (WGS) entry which is preliminary data.</text>
</comment>
<gene>
    <name evidence="2" type="ORF">NS359_06955</name>
</gene>
<keyword evidence="1" id="KW-0812">Transmembrane</keyword>
<evidence type="ECO:0000256" key="1">
    <source>
        <dbReference type="SAM" id="Phobius"/>
    </source>
</evidence>
<dbReference type="AlphaFoldDB" id="A0A147DRF4"/>
<feature type="transmembrane region" description="Helical" evidence="1">
    <location>
        <begin position="74"/>
        <end position="105"/>
    </location>
</feature>
<name>A0A147DRF4_9MICO</name>
<reference evidence="2 3" key="1">
    <citation type="journal article" date="2016" name="Front. Microbiol.">
        <title>Genomic Resource of Rice Seed Associated Bacteria.</title>
        <authorList>
            <person name="Midha S."/>
            <person name="Bansal K."/>
            <person name="Sharma S."/>
            <person name="Kumar N."/>
            <person name="Patil P.P."/>
            <person name="Chaudhry V."/>
            <person name="Patil P.B."/>
        </authorList>
    </citation>
    <scope>NUCLEOTIDE SEQUENCE [LARGE SCALE GENOMIC DNA]</scope>
    <source>
        <strain evidence="2 3">NS359</strain>
    </source>
</reference>
<keyword evidence="1" id="KW-0472">Membrane</keyword>
<proteinExistence type="predicted"/>